<evidence type="ECO:0000313" key="7">
    <source>
        <dbReference type="Proteomes" id="UP000654075"/>
    </source>
</evidence>
<feature type="chain" id="PRO_5032953141" description="K Homology domain-containing protein" evidence="4">
    <location>
        <begin position="25"/>
        <end position="507"/>
    </location>
</feature>
<organism evidence="6 7">
    <name type="scientific">Polarella glacialis</name>
    <name type="common">Dinoflagellate</name>
    <dbReference type="NCBI Taxonomy" id="89957"/>
    <lineage>
        <taxon>Eukaryota</taxon>
        <taxon>Sar</taxon>
        <taxon>Alveolata</taxon>
        <taxon>Dinophyceae</taxon>
        <taxon>Suessiales</taxon>
        <taxon>Suessiaceae</taxon>
        <taxon>Polarella</taxon>
    </lineage>
</organism>
<dbReference type="CDD" id="cd00105">
    <property type="entry name" value="KH-I"/>
    <property type="match status" value="2"/>
</dbReference>
<dbReference type="PROSITE" id="PS50084">
    <property type="entry name" value="KH_TYPE_1"/>
    <property type="match status" value="3"/>
</dbReference>
<dbReference type="SMART" id="SM00322">
    <property type="entry name" value="KH"/>
    <property type="match status" value="3"/>
</dbReference>
<dbReference type="Gene3D" id="3.30.1370.10">
    <property type="entry name" value="K Homology domain, type 1"/>
    <property type="match status" value="3"/>
</dbReference>
<feature type="region of interest" description="Disordered" evidence="3">
    <location>
        <begin position="24"/>
        <end position="207"/>
    </location>
</feature>
<feature type="signal peptide" evidence="4">
    <location>
        <begin position="1"/>
        <end position="24"/>
    </location>
</feature>
<gene>
    <name evidence="6" type="ORF">PGLA1383_LOCUS26101</name>
</gene>
<name>A0A813F3U1_POLGL</name>
<keyword evidence="2" id="KW-0694">RNA-binding</keyword>
<protein>
    <recommendedName>
        <fullName evidence="5">K Homology domain-containing protein</fullName>
    </recommendedName>
</protein>
<evidence type="ECO:0000259" key="5">
    <source>
        <dbReference type="SMART" id="SM00322"/>
    </source>
</evidence>
<feature type="compositionally biased region" description="Low complexity" evidence="3">
    <location>
        <begin position="24"/>
        <end position="52"/>
    </location>
</feature>
<feature type="domain" description="K Homology" evidence="5">
    <location>
        <begin position="401"/>
        <end position="469"/>
    </location>
</feature>
<dbReference type="InterPro" id="IPR004088">
    <property type="entry name" value="KH_dom_type_1"/>
</dbReference>
<dbReference type="SUPFAM" id="SSF54791">
    <property type="entry name" value="Eukaryotic type KH-domain (KH-domain type I)"/>
    <property type="match status" value="3"/>
</dbReference>
<dbReference type="InterPro" id="IPR036612">
    <property type="entry name" value="KH_dom_type_1_sf"/>
</dbReference>
<evidence type="ECO:0000313" key="6">
    <source>
        <dbReference type="EMBL" id="CAE8608230.1"/>
    </source>
</evidence>
<proteinExistence type="predicted"/>
<feature type="domain" description="K Homology" evidence="5">
    <location>
        <begin position="243"/>
        <end position="307"/>
    </location>
</feature>
<reference evidence="6" key="1">
    <citation type="submission" date="2021-02" db="EMBL/GenBank/DDBJ databases">
        <authorList>
            <person name="Dougan E. K."/>
            <person name="Rhodes N."/>
            <person name="Thang M."/>
            <person name="Chan C."/>
        </authorList>
    </citation>
    <scope>NUCLEOTIDE SEQUENCE</scope>
</reference>
<evidence type="ECO:0000256" key="2">
    <source>
        <dbReference type="PROSITE-ProRule" id="PRU00117"/>
    </source>
</evidence>
<sequence length="507" mass="54113">MLALIGAVIAVLLLVGLIWKLTSSGKSAPSGSSKKTPVKSAAKAAAKAPSVPKQKKEKEQAPEPKVEEPVASSADEAGAAEKGQAQSKAGKSAKTGKDDGKSAAKTDKKADKKAKAKPKANPKGGKTVAKNAQPEEAEEQDTTVFDGPPVVLDAGEADGWEVATSVPKKVALRQQRKAEEEEFERMAAAAARRAQGGPSGQGKAIPGMAPVTEAKPAAKAASKKEDGLKLTPEQEKAAAERAAMESQSVTVPEKMIGRVIGPKGATLKLIQEKTGVTKIDTSGEIFTVLGPPKAVALAVMAIRELCEKGYTSLSYDDFSTAFVLVHPSMFPEIIGKQGAVIKKFKEELQVEVGIPEIPPEAMKGTKKYKVTLAGSNAAVEKAKAALTDIVMVYHSEMTHPGIVHEEVEVEPWQLNWVIGTKGSEIRHIQNNFKVKFYISGQFSENPAHVIVGEPNDVTRAKAYIEKILYSEAKPTGRETASGKFDGDGWAAEEQHEDWMDGYIYKRR</sequence>
<dbReference type="OMA" id="GANIRMP"/>
<feature type="compositionally biased region" description="Basic and acidic residues" evidence="3">
    <location>
        <begin position="54"/>
        <end position="68"/>
    </location>
</feature>
<feature type="compositionally biased region" description="Low complexity" evidence="3">
    <location>
        <begin position="186"/>
        <end position="195"/>
    </location>
</feature>
<dbReference type="InterPro" id="IPR004087">
    <property type="entry name" value="KH_dom"/>
</dbReference>
<comment type="caution">
    <text evidence="6">The sequence shown here is derived from an EMBL/GenBank/DDBJ whole genome shotgun (WGS) entry which is preliminary data.</text>
</comment>
<evidence type="ECO:0000256" key="4">
    <source>
        <dbReference type="SAM" id="SignalP"/>
    </source>
</evidence>
<dbReference type="PANTHER" id="PTHR10288">
    <property type="entry name" value="KH DOMAIN CONTAINING RNA BINDING PROTEIN"/>
    <property type="match status" value="1"/>
</dbReference>
<dbReference type="OrthoDB" id="5204190at2759"/>
<dbReference type="Proteomes" id="UP000654075">
    <property type="component" value="Unassembled WGS sequence"/>
</dbReference>
<accession>A0A813F3U1</accession>
<dbReference type="Pfam" id="PF00013">
    <property type="entry name" value="KH_1"/>
    <property type="match status" value="3"/>
</dbReference>
<keyword evidence="7" id="KW-1185">Reference proteome</keyword>
<feature type="domain" description="K Homology" evidence="5">
    <location>
        <begin position="317"/>
        <end position="391"/>
    </location>
</feature>
<dbReference type="AlphaFoldDB" id="A0A813F3U1"/>
<keyword evidence="4" id="KW-0732">Signal</keyword>
<dbReference type="EMBL" id="CAJNNV010022630">
    <property type="protein sequence ID" value="CAE8608230.1"/>
    <property type="molecule type" value="Genomic_DNA"/>
</dbReference>
<feature type="compositionally biased region" description="Basic residues" evidence="3">
    <location>
        <begin position="111"/>
        <end position="120"/>
    </location>
</feature>
<evidence type="ECO:0000256" key="1">
    <source>
        <dbReference type="ARBA" id="ARBA00022737"/>
    </source>
</evidence>
<dbReference type="GO" id="GO:0003723">
    <property type="term" value="F:RNA binding"/>
    <property type="evidence" value="ECO:0007669"/>
    <property type="project" value="UniProtKB-UniRule"/>
</dbReference>
<evidence type="ECO:0000256" key="3">
    <source>
        <dbReference type="SAM" id="MobiDB-lite"/>
    </source>
</evidence>
<keyword evidence="1" id="KW-0677">Repeat</keyword>
<feature type="compositionally biased region" description="Basic and acidic residues" evidence="3">
    <location>
        <begin position="95"/>
        <end position="110"/>
    </location>
</feature>